<dbReference type="InterPro" id="IPR006675">
    <property type="entry name" value="HDIG_dom"/>
</dbReference>
<reference evidence="3 4" key="1">
    <citation type="journal article" date="2019" name="Nat. Microbiol.">
        <title>Expanding anaerobic alkane metabolism in the domain of Archaea.</title>
        <authorList>
            <person name="Wang Y."/>
            <person name="Wegener G."/>
            <person name="Hou J."/>
            <person name="Wang F."/>
            <person name="Xiao X."/>
        </authorList>
    </citation>
    <scope>NUCLEOTIDE SEQUENCE [LARGE SCALE GENOMIC DNA]</scope>
    <source>
        <strain evidence="3">WYZ-LMO10</strain>
    </source>
</reference>
<dbReference type="Proteomes" id="UP000315399">
    <property type="component" value="Unassembled WGS sequence"/>
</dbReference>
<dbReference type="GO" id="GO:0016787">
    <property type="term" value="F:hydrolase activity"/>
    <property type="evidence" value="ECO:0007669"/>
    <property type="project" value="UniProtKB-KW"/>
</dbReference>
<dbReference type="GO" id="GO:0031125">
    <property type="term" value="P:rRNA 3'-end processing"/>
    <property type="evidence" value="ECO:0007669"/>
    <property type="project" value="TreeGrafter"/>
</dbReference>
<evidence type="ECO:0000313" key="4">
    <source>
        <dbReference type="Proteomes" id="UP000315399"/>
    </source>
</evidence>
<evidence type="ECO:0000313" key="3">
    <source>
        <dbReference type="EMBL" id="TDA37548.1"/>
    </source>
</evidence>
<name>A0A523B9D6_9CREN</name>
<dbReference type="InterPro" id="IPR006674">
    <property type="entry name" value="HD_domain"/>
</dbReference>
<sequence length="228" mass="26120">MKDDPLIDLAEKINNPDLRQKVIELLKNPKLTFLDHPEKYTSLKDSPASKRRHHSYQKGLVIHTIATTRLALSLAEILEEIYKVRVDRDVVIAASLLHDLFKHLTYFEVYPGKYVRSKLGERLDHLSLIIGELYARKFPLDVIHAVVAHHGDNGPIEPRTIEALLVHMADRTDAEINDKVLFAAKEIIKECLMKEVVTLPREVSPYEVIIAKKEGGCEEVRRRFSSMI</sequence>
<dbReference type="PANTHER" id="PTHR37294">
    <property type="entry name" value="3'-5' EXORIBONUCLEASE YHAM"/>
    <property type="match status" value="1"/>
</dbReference>
<dbReference type="SMART" id="SM00471">
    <property type="entry name" value="HDc"/>
    <property type="match status" value="1"/>
</dbReference>
<dbReference type="PANTHER" id="PTHR37294:SF1">
    <property type="entry name" value="3'-5' EXORIBONUCLEASE YHAM"/>
    <property type="match status" value="1"/>
</dbReference>
<dbReference type="InterPro" id="IPR050798">
    <property type="entry name" value="YhaM_exoribonuc/phosphodiest"/>
</dbReference>
<proteinExistence type="predicted"/>
<dbReference type="Gene3D" id="1.10.3210.10">
    <property type="entry name" value="Hypothetical protein af1432"/>
    <property type="match status" value="1"/>
</dbReference>
<dbReference type="Pfam" id="PF01966">
    <property type="entry name" value="HD"/>
    <property type="match status" value="1"/>
</dbReference>
<comment type="caution">
    <text evidence="3">The sequence shown here is derived from an EMBL/GenBank/DDBJ whole genome shotgun (WGS) entry which is preliminary data.</text>
</comment>
<evidence type="ECO:0000256" key="1">
    <source>
        <dbReference type="ARBA" id="ARBA00022801"/>
    </source>
</evidence>
<keyword evidence="1" id="KW-0378">Hydrolase</keyword>
<dbReference type="PROSITE" id="PS51831">
    <property type="entry name" value="HD"/>
    <property type="match status" value="1"/>
</dbReference>
<dbReference type="InterPro" id="IPR003607">
    <property type="entry name" value="HD/PDEase_dom"/>
</dbReference>
<protein>
    <submittedName>
        <fullName evidence="3">Dihydroneopterin 2',3'-cyclic phosphate phosphodiesterase</fullName>
    </submittedName>
</protein>
<evidence type="ECO:0000259" key="2">
    <source>
        <dbReference type="PROSITE" id="PS51831"/>
    </source>
</evidence>
<dbReference type="AlphaFoldDB" id="A0A523B9D6"/>
<dbReference type="NCBIfam" id="TIGR00277">
    <property type="entry name" value="HDIG"/>
    <property type="match status" value="1"/>
</dbReference>
<dbReference type="CDD" id="cd00077">
    <property type="entry name" value="HDc"/>
    <property type="match status" value="1"/>
</dbReference>
<gene>
    <name evidence="3" type="ORF">DSO08_05510</name>
</gene>
<organism evidence="3 4">
    <name type="scientific">Thermoproteota archaeon</name>
    <dbReference type="NCBI Taxonomy" id="2056631"/>
    <lineage>
        <taxon>Archaea</taxon>
        <taxon>Thermoproteota</taxon>
    </lineage>
</organism>
<feature type="domain" description="HD" evidence="2">
    <location>
        <begin position="60"/>
        <end position="175"/>
    </location>
</feature>
<dbReference type="SUPFAM" id="SSF109604">
    <property type="entry name" value="HD-domain/PDEase-like"/>
    <property type="match status" value="1"/>
</dbReference>
<dbReference type="EMBL" id="QNVH01000066">
    <property type="protein sequence ID" value="TDA37548.1"/>
    <property type="molecule type" value="Genomic_DNA"/>
</dbReference>
<accession>A0A523B9D6</accession>